<protein>
    <recommendedName>
        <fullName evidence="7">Oxidoreductase</fullName>
    </recommendedName>
</protein>
<dbReference type="InterPro" id="IPR036291">
    <property type="entry name" value="NAD(P)-bd_dom_sf"/>
</dbReference>
<organism evidence="5 6">
    <name type="scientific">Blastomyces percursus</name>
    <dbReference type="NCBI Taxonomy" id="1658174"/>
    <lineage>
        <taxon>Eukaryota</taxon>
        <taxon>Fungi</taxon>
        <taxon>Dikarya</taxon>
        <taxon>Ascomycota</taxon>
        <taxon>Pezizomycotina</taxon>
        <taxon>Eurotiomycetes</taxon>
        <taxon>Eurotiomycetidae</taxon>
        <taxon>Onygenales</taxon>
        <taxon>Ajellomycetaceae</taxon>
        <taxon>Blastomyces</taxon>
    </lineage>
</organism>
<dbReference type="PRINTS" id="PR00080">
    <property type="entry name" value="SDRFAMILY"/>
</dbReference>
<dbReference type="PANTHER" id="PTHR24320:SF283">
    <property type="entry name" value="RETINOL DEHYDROGENASE 11"/>
    <property type="match status" value="1"/>
</dbReference>
<comment type="caution">
    <text evidence="5">The sequence shown here is derived from an EMBL/GenBank/DDBJ whole genome shotgun (WGS) entry which is preliminary data.</text>
</comment>
<dbReference type="STRING" id="1658174.A0A1J9QNJ8"/>
<evidence type="ECO:0000256" key="1">
    <source>
        <dbReference type="ARBA" id="ARBA00006484"/>
    </source>
</evidence>
<keyword evidence="6" id="KW-1185">Reference proteome</keyword>
<dbReference type="Gene3D" id="3.40.50.720">
    <property type="entry name" value="NAD(P)-binding Rossmann-like Domain"/>
    <property type="match status" value="1"/>
</dbReference>
<evidence type="ECO:0000256" key="4">
    <source>
        <dbReference type="RuleBase" id="RU000363"/>
    </source>
</evidence>
<evidence type="ECO:0000256" key="2">
    <source>
        <dbReference type="ARBA" id="ARBA00022857"/>
    </source>
</evidence>
<dbReference type="SUPFAM" id="SSF51735">
    <property type="entry name" value="NAD(P)-binding Rossmann-fold domains"/>
    <property type="match status" value="1"/>
</dbReference>
<dbReference type="Proteomes" id="UP000242791">
    <property type="component" value="Unassembled WGS sequence"/>
</dbReference>
<gene>
    <name evidence="5" type="ORF">ACJ73_06881</name>
</gene>
<keyword evidence="3" id="KW-0560">Oxidoreductase</keyword>
<dbReference type="GO" id="GO:0016491">
    <property type="term" value="F:oxidoreductase activity"/>
    <property type="evidence" value="ECO:0007669"/>
    <property type="project" value="UniProtKB-KW"/>
</dbReference>
<evidence type="ECO:0000313" key="6">
    <source>
        <dbReference type="Proteomes" id="UP000242791"/>
    </source>
</evidence>
<dbReference type="Pfam" id="PF00106">
    <property type="entry name" value="adh_short"/>
    <property type="match status" value="1"/>
</dbReference>
<sequence>MYKDSTTFETTETKKMASHVEFGLKTTATEVAKVFSDQINGLTVLVTGVSPKGLGGAFVKAIVEYSPAHIIITGRSQEKLDEISKDLNARFPTVPITSTAVDLSSLLSVRKAAVKINKEVDAIDVVLNNAGIMAVPTRELSENGFELHLATNHIGHFLLTNLLMDKIRRSAKQRLGSTRIINVASDGYMFTPFRFQDYNFNGKPVAADEVGTEDWLKRFGYPLEPIAGYDSMIAYGQSKTANVLFTTHLAKHLASEGIASFALHPGVIRTELERYMSPENFGSLADVIPHWKTPDGGAATSAVAAFDPALKAYSGGFLMDCQLTTPTSYATDIEKAEKLWKLTEKLVGQEFVL</sequence>
<dbReference type="PRINTS" id="PR00081">
    <property type="entry name" value="GDHRDH"/>
</dbReference>
<dbReference type="VEuPathDB" id="FungiDB:ACJ73_06881"/>
<dbReference type="OrthoDB" id="191139at2759"/>
<comment type="similarity">
    <text evidence="1 4">Belongs to the short-chain dehydrogenases/reductases (SDR) family.</text>
</comment>
<evidence type="ECO:0000313" key="5">
    <source>
        <dbReference type="EMBL" id="OJD21779.1"/>
    </source>
</evidence>
<keyword evidence="2" id="KW-0521">NADP</keyword>
<reference evidence="5 6" key="1">
    <citation type="submission" date="2015-08" db="EMBL/GenBank/DDBJ databases">
        <title>Emmonsia species relationships and genome sequence.</title>
        <authorList>
            <person name="Cuomo C.A."/>
            <person name="Schwartz I.S."/>
            <person name="Kenyon C."/>
            <person name="De Hoog G.S."/>
            <person name="Govender N.P."/>
            <person name="Botha A."/>
            <person name="Moreno L."/>
            <person name="De Vries M."/>
            <person name="Munoz J.F."/>
            <person name="Stielow J.B."/>
        </authorList>
    </citation>
    <scope>NUCLEOTIDE SEQUENCE [LARGE SCALE GENOMIC DNA]</scope>
    <source>
        <strain evidence="5 6">EI222</strain>
    </source>
</reference>
<dbReference type="EMBL" id="LGTZ01001284">
    <property type="protein sequence ID" value="OJD21779.1"/>
    <property type="molecule type" value="Genomic_DNA"/>
</dbReference>
<dbReference type="AlphaFoldDB" id="A0A1J9QNJ8"/>
<name>A0A1J9QNJ8_9EURO</name>
<evidence type="ECO:0000256" key="3">
    <source>
        <dbReference type="ARBA" id="ARBA00023002"/>
    </source>
</evidence>
<evidence type="ECO:0008006" key="7">
    <source>
        <dbReference type="Google" id="ProtNLM"/>
    </source>
</evidence>
<dbReference type="InterPro" id="IPR002347">
    <property type="entry name" value="SDR_fam"/>
</dbReference>
<proteinExistence type="inferred from homology"/>
<dbReference type="PANTHER" id="PTHR24320">
    <property type="entry name" value="RETINOL DEHYDROGENASE"/>
    <property type="match status" value="1"/>
</dbReference>
<accession>A0A1J9QNJ8</accession>